<dbReference type="AlphaFoldDB" id="A0A9K3SU04"/>
<evidence type="ECO:0000256" key="6">
    <source>
        <dbReference type="RuleBase" id="RU000414"/>
    </source>
</evidence>
<sequence>MINKYQLPNLNYQYNELEPFITTKTMMIHHQKHHQTYIDKLNISLSQFTTINDNIDNLLQNLSLIPQEIRESVRNNGGGHFNHSFFWKILKPKTINKNILLPNTKDIIKRDFQNLDNFKNQFTQKALNLFGSGWIWWIINDKNLSEIITTANQDTTHTLGFPILGLDLWEHAYYLDFQNRRQDYIESFFHIINWEQVEANFKNIFNQK</sequence>
<feature type="binding site" evidence="5">
    <location>
        <position position="83"/>
    </location>
    <ligand>
        <name>Mn(2+)</name>
        <dbReference type="ChEBI" id="CHEBI:29035"/>
    </ligand>
</feature>
<protein>
    <recommendedName>
        <fullName evidence="2 6">Superoxide dismutase</fullName>
        <ecNumber evidence="2 6">1.15.1.1</ecNumber>
    </recommendedName>
</protein>
<feature type="binding site" evidence="5">
    <location>
        <position position="29"/>
    </location>
    <ligand>
        <name>Mn(2+)</name>
        <dbReference type="ChEBI" id="CHEBI:29035"/>
    </ligand>
</feature>
<dbReference type="Proteomes" id="UP001170651">
    <property type="component" value="Unassembled WGS sequence"/>
</dbReference>
<keyword evidence="10" id="KW-1185">Reference proteome</keyword>
<dbReference type="Gene3D" id="1.10.287.990">
    <property type="entry name" value="Fe,Mn superoxide dismutase (SOD) domain"/>
    <property type="match status" value="1"/>
</dbReference>
<evidence type="ECO:0000259" key="8">
    <source>
        <dbReference type="Pfam" id="PF02777"/>
    </source>
</evidence>
<evidence type="ECO:0000313" key="9">
    <source>
        <dbReference type="EMBL" id="MDO8054376.1"/>
    </source>
</evidence>
<dbReference type="GO" id="GO:0005737">
    <property type="term" value="C:cytoplasm"/>
    <property type="evidence" value="ECO:0007669"/>
    <property type="project" value="TreeGrafter"/>
</dbReference>
<dbReference type="PIRSF" id="PIRSF000349">
    <property type="entry name" value="SODismutase"/>
    <property type="match status" value="1"/>
</dbReference>
<feature type="domain" description="Manganese/iron superoxide dismutase N-terminal" evidence="7">
    <location>
        <begin position="4"/>
        <end position="90"/>
    </location>
</feature>
<dbReference type="EC" id="1.15.1.1" evidence="2 6"/>
<organism evidence="9 10">
    <name type="scientific">Candidatus Phytoplasma australasiaticum subsp. australasiaticum</name>
    <dbReference type="NCBI Taxonomy" id="2832407"/>
    <lineage>
        <taxon>Bacteria</taxon>
        <taxon>Bacillati</taxon>
        <taxon>Mycoplasmatota</taxon>
        <taxon>Mollicutes</taxon>
        <taxon>Acholeplasmatales</taxon>
        <taxon>Acholeplasmataceae</taxon>
        <taxon>Candidatus Phytoplasma</taxon>
        <taxon>16SrII (Peanut WB group)</taxon>
        <taxon>Candidatus Phytoplasma australasiaticum</taxon>
    </lineage>
</organism>
<proteinExistence type="inferred from homology"/>
<dbReference type="Gene3D" id="3.55.40.20">
    <property type="entry name" value="Iron/manganese superoxide dismutase, C-terminal domain"/>
    <property type="match status" value="1"/>
</dbReference>
<dbReference type="PANTHER" id="PTHR43595">
    <property type="entry name" value="37S RIBOSOMAL PROTEIN S26, MITOCHONDRIAL"/>
    <property type="match status" value="1"/>
</dbReference>
<dbReference type="GO" id="GO:0046872">
    <property type="term" value="F:metal ion binding"/>
    <property type="evidence" value="ECO:0007669"/>
    <property type="project" value="UniProtKB-KW"/>
</dbReference>
<dbReference type="InterPro" id="IPR036314">
    <property type="entry name" value="SOD_C_sf"/>
</dbReference>
<keyword evidence="4 6" id="KW-0560">Oxidoreductase</keyword>
<feature type="binding site" evidence="5">
    <location>
        <position position="167"/>
    </location>
    <ligand>
        <name>Mn(2+)</name>
        <dbReference type="ChEBI" id="CHEBI:29035"/>
    </ligand>
</feature>
<comment type="caution">
    <text evidence="9">The sequence shown here is derived from an EMBL/GenBank/DDBJ whole genome shotgun (WGS) entry which is preliminary data.</text>
</comment>
<evidence type="ECO:0000313" key="10">
    <source>
        <dbReference type="Proteomes" id="UP001170651"/>
    </source>
</evidence>
<dbReference type="GO" id="GO:0004784">
    <property type="term" value="F:superoxide dismutase activity"/>
    <property type="evidence" value="ECO:0007669"/>
    <property type="project" value="UniProtKB-EC"/>
</dbReference>
<dbReference type="InterPro" id="IPR019831">
    <property type="entry name" value="Mn/Fe_SOD_N"/>
</dbReference>
<evidence type="ECO:0000256" key="2">
    <source>
        <dbReference type="ARBA" id="ARBA00012682"/>
    </source>
</evidence>
<dbReference type="PANTHER" id="PTHR43595:SF2">
    <property type="entry name" value="SMALL RIBOSOMAL SUBUNIT PROTEIN MS42"/>
    <property type="match status" value="1"/>
</dbReference>
<dbReference type="InterPro" id="IPR019832">
    <property type="entry name" value="Mn/Fe_SOD_C"/>
</dbReference>
<dbReference type="InterPro" id="IPR019833">
    <property type="entry name" value="Mn/Fe_SOD_BS"/>
</dbReference>
<dbReference type="SUPFAM" id="SSF54719">
    <property type="entry name" value="Fe,Mn superoxide dismutase (SOD), C-terminal domain"/>
    <property type="match status" value="1"/>
</dbReference>
<comment type="catalytic activity">
    <reaction evidence="6">
        <text>2 superoxide + 2 H(+) = H2O2 + O2</text>
        <dbReference type="Rhea" id="RHEA:20696"/>
        <dbReference type="ChEBI" id="CHEBI:15378"/>
        <dbReference type="ChEBI" id="CHEBI:15379"/>
        <dbReference type="ChEBI" id="CHEBI:16240"/>
        <dbReference type="ChEBI" id="CHEBI:18421"/>
        <dbReference type="EC" id="1.15.1.1"/>
    </reaction>
</comment>
<dbReference type="FunFam" id="1.10.287.990:FF:000001">
    <property type="entry name" value="Superoxide dismutase"/>
    <property type="match status" value="1"/>
</dbReference>
<gene>
    <name evidence="9" type="ORF">OC696_00620</name>
</gene>
<feature type="binding site" evidence="5">
    <location>
        <position position="171"/>
    </location>
    <ligand>
        <name>Mn(2+)</name>
        <dbReference type="ChEBI" id="CHEBI:29035"/>
    </ligand>
</feature>
<evidence type="ECO:0000256" key="1">
    <source>
        <dbReference type="ARBA" id="ARBA00008714"/>
    </source>
</evidence>
<dbReference type="EMBL" id="JAOSIW010000002">
    <property type="protein sequence ID" value="MDO8054376.1"/>
    <property type="molecule type" value="Genomic_DNA"/>
</dbReference>
<evidence type="ECO:0000256" key="4">
    <source>
        <dbReference type="ARBA" id="ARBA00023002"/>
    </source>
</evidence>
<comment type="similarity">
    <text evidence="1 6">Belongs to the iron/manganese superoxide dismutase family.</text>
</comment>
<name>A0A9K3SU04_9MOLU</name>
<dbReference type="SUPFAM" id="SSF46609">
    <property type="entry name" value="Fe,Mn superoxide dismutase (SOD), N-terminal domain"/>
    <property type="match status" value="1"/>
</dbReference>
<evidence type="ECO:0000256" key="5">
    <source>
        <dbReference type="PIRSR" id="PIRSR000349-1"/>
    </source>
</evidence>
<comment type="function">
    <text evidence="6">Destroys radicals which are normally produced within the cells and which are toxic to biological systems.</text>
</comment>
<keyword evidence="3 5" id="KW-0479">Metal-binding</keyword>
<dbReference type="RefSeq" id="WP_193622109.1">
    <property type="nucleotide sequence ID" value="NZ_JALQCT010000003.1"/>
</dbReference>
<dbReference type="InterPro" id="IPR036324">
    <property type="entry name" value="Mn/Fe_SOD_N_sf"/>
</dbReference>
<evidence type="ECO:0000259" key="7">
    <source>
        <dbReference type="Pfam" id="PF00081"/>
    </source>
</evidence>
<dbReference type="InterPro" id="IPR001189">
    <property type="entry name" value="Mn/Fe_SOD"/>
</dbReference>
<reference evidence="9 10" key="1">
    <citation type="journal article" date="2023" name="Int. J. Syst. Evol. Microbiol.">
        <title>The observation of taxonomic boundaries for the 16SrII and 16SrXXV phytoplasmas using genome-based delimitation.</title>
        <authorList>
            <person name="Rodrigues Jardim B."/>
            <person name="Tran-Nguyen L.T.T."/>
            <person name="Gambley C."/>
            <person name="Al-Sadi A.M."/>
            <person name="Al-Subhi A.M."/>
            <person name="Foissac X."/>
            <person name="Salar P."/>
            <person name="Cai H."/>
            <person name="Yang J.Y."/>
            <person name="Davis R."/>
            <person name="Jones L."/>
            <person name="Rodoni B."/>
            <person name="Constable F.E."/>
        </authorList>
    </citation>
    <scope>NUCLEOTIDE SEQUENCE [LARGE SCALE GENOMIC DNA]</scope>
    <source>
        <strain evidence="9">BAWM-OMN-P26</strain>
    </source>
</reference>
<dbReference type="PROSITE" id="PS00088">
    <property type="entry name" value="SOD_MN"/>
    <property type="match status" value="1"/>
</dbReference>
<accession>A0A9K3SU04</accession>
<feature type="domain" description="Manganese/iron superoxide dismutase C-terminal" evidence="8">
    <location>
        <begin position="105"/>
        <end position="199"/>
    </location>
</feature>
<dbReference type="PRINTS" id="PR01703">
    <property type="entry name" value="MNSODISMTASE"/>
</dbReference>
<evidence type="ECO:0000256" key="3">
    <source>
        <dbReference type="ARBA" id="ARBA00022723"/>
    </source>
</evidence>
<dbReference type="Pfam" id="PF02777">
    <property type="entry name" value="Sod_Fe_C"/>
    <property type="match status" value="1"/>
</dbReference>
<dbReference type="Pfam" id="PF00081">
    <property type="entry name" value="Sod_Fe_N"/>
    <property type="match status" value="1"/>
</dbReference>